<keyword evidence="6 14" id="KW-0812">Transmembrane</keyword>
<dbReference type="Proteomes" id="UP001165085">
    <property type="component" value="Unassembled WGS sequence"/>
</dbReference>
<keyword evidence="9" id="KW-0443">Lipid metabolism</keyword>
<evidence type="ECO:0000256" key="4">
    <source>
        <dbReference type="ARBA" id="ARBA00013122"/>
    </source>
</evidence>
<comment type="catalytic activity">
    <reaction evidence="13">
        <text>a very-long-chain (3R)-3-hydroxyacyl-CoA = a very-long-chain (2E)-enoyl-CoA + H2O</text>
        <dbReference type="Rhea" id="RHEA:45812"/>
        <dbReference type="ChEBI" id="CHEBI:15377"/>
        <dbReference type="ChEBI" id="CHEBI:83728"/>
        <dbReference type="ChEBI" id="CHEBI:85440"/>
        <dbReference type="EC" id="4.2.1.134"/>
    </reaction>
</comment>
<dbReference type="EC" id="4.2.1.134" evidence="4"/>
<keyword evidence="10 14" id="KW-0472">Membrane</keyword>
<evidence type="ECO:0000256" key="5">
    <source>
        <dbReference type="ARBA" id="ARBA00022516"/>
    </source>
</evidence>
<evidence type="ECO:0000313" key="16">
    <source>
        <dbReference type="Proteomes" id="UP001165085"/>
    </source>
</evidence>
<protein>
    <recommendedName>
        <fullName evidence="4">very-long-chain (3R)-3-hydroxyacyl-CoA dehydratase</fullName>
        <ecNumber evidence="4">4.2.1.134</ecNumber>
    </recommendedName>
</protein>
<dbReference type="GO" id="GO:0005789">
    <property type="term" value="C:endoplasmic reticulum membrane"/>
    <property type="evidence" value="ECO:0007669"/>
    <property type="project" value="TreeGrafter"/>
</dbReference>
<dbReference type="InterPro" id="IPR007482">
    <property type="entry name" value="Tyr_Pase-like_PTPLA"/>
</dbReference>
<dbReference type="PANTHER" id="PTHR11035">
    <property type="entry name" value="VERY-LONG-CHAIN (3R)-3-HYDROXYACYL-COA DEHYDRATASE"/>
    <property type="match status" value="1"/>
</dbReference>
<keyword evidence="8 14" id="KW-1133">Transmembrane helix</keyword>
<evidence type="ECO:0000256" key="7">
    <source>
        <dbReference type="ARBA" id="ARBA00022832"/>
    </source>
</evidence>
<proteinExistence type="inferred from homology"/>
<sequence>MFLPALSSRIDLTFCTHIAHRPSPKDSYLIAYNAACIFGWAYVLQQEVSLFDATSSPTVDSLKTTFAAAYNSPPGLSQALIVVQSAALMEIVHSAVGLVRSPVVVTAMQVMSRIVALFAVVYSPAAQAHYGSGLMILGWALVEVPRYAFYVAALISGDATKGTPYPLFYLRYTLFYVLYPLGISGELFTFYNAMNDPSFTGAFPSVPYSAEALYWFYAFTLAIYVPGGPFMYMNMVGNRKSAMRKRFAKPRPPPKGLIFPTDKKGGKSTSEAGKNALAAAISAVDKAYGEKVLKERNWRFGYTKHFLKMVELQCKSPKAALAIAEAGLEQMHSSFQFVNPDGSTCSFKEAMSAKNKTKFETGFIEGSGSKPAPSLSVPYKGKQLAGDDLKKQVAAWVEYGTIEASAGDAINKVIDNPTWMDLSDKYFVMLGAGSAMGPFKVLMALGANIIAIDLDRPGIWKNLISTARASPGTITFPMKKPQASCKDDDDLFSNSGSNLFTETPMIKDWLLSLYKGKEFVVGSYAYLDGALHVQVSLAMDAICKALSESRKATLAYLCTPTDAHLCTKEANDAARKEYNRMSLGKLFEIFWQVVSRGAFLKKNARKPVKSDDGEEFYYVDGLAVAQGPNYAIAKRLQHWRAVVAREGGSIVSSNIAPATSTASVVHAKTFAMAYEGMPYFKPYEISEPDMSKAVMLALLTYDIRDKSSAANPKTKLSNPNELFKYGSFNGGCWRCAYTVSSIGEVSVVICLCKWAAPFVPVVAAVAAAGYAKFTGAF</sequence>
<evidence type="ECO:0000256" key="13">
    <source>
        <dbReference type="ARBA" id="ARBA00036671"/>
    </source>
</evidence>
<accession>A0A9W7BZE1</accession>
<organism evidence="15 16">
    <name type="scientific">Triparma strigata</name>
    <dbReference type="NCBI Taxonomy" id="1606541"/>
    <lineage>
        <taxon>Eukaryota</taxon>
        <taxon>Sar</taxon>
        <taxon>Stramenopiles</taxon>
        <taxon>Ochrophyta</taxon>
        <taxon>Bolidophyceae</taxon>
        <taxon>Parmales</taxon>
        <taxon>Triparmaceae</taxon>
        <taxon>Triparma</taxon>
    </lineage>
</organism>
<evidence type="ECO:0000256" key="3">
    <source>
        <dbReference type="ARBA" id="ARBA00007811"/>
    </source>
</evidence>
<keyword evidence="16" id="KW-1185">Reference proteome</keyword>
<evidence type="ECO:0000256" key="10">
    <source>
        <dbReference type="ARBA" id="ARBA00023136"/>
    </source>
</evidence>
<feature type="transmembrane region" description="Helical" evidence="14">
    <location>
        <begin position="136"/>
        <end position="157"/>
    </location>
</feature>
<evidence type="ECO:0000256" key="14">
    <source>
        <dbReference type="SAM" id="Phobius"/>
    </source>
</evidence>
<dbReference type="OrthoDB" id="46988at2759"/>
<dbReference type="GO" id="GO:0030497">
    <property type="term" value="P:fatty acid elongation"/>
    <property type="evidence" value="ECO:0007669"/>
    <property type="project" value="TreeGrafter"/>
</dbReference>
<reference evidence="16" key="1">
    <citation type="journal article" date="2023" name="Commun. Biol.">
        <title>Genome analysis of Parmales, the sister group of diatoms, reveals the evolutionary specialization of diatoms from phago-mixotrophs to photoautotrophs.</title>
        <authorList>
            <person name="Ban H."/>
            <person name="Sato S."/>
            <person name="Yoshikawa S."/>
            <person name="Yamada K."/>
            <person name="Nakamura Y."/>
            <person name="Ichinomiya M."/>
            <person name="Sato N."/>
            <person name="Blanc-Mathieu R."/>
            <person name="Endo H."/>
            <person name="Kuwata A."/>
            <person name="Ogata H."/>
        </authorList>
    </citation>
    <scope>NUCLEOTIDE SEQUENCE [LARGE SCALE GENOMIC DNA]</scope>
    <source>
        <strain evidence="16">NIES 3701</strain>
    </source>
</reference>
<dbReference type="AlphaFoldDB" id="A0A9W7BZE1"/>
<keyword evidence="12" id="KW-0456">Lyase</keyword>
<name>A0A9W7BZE1_9STRA</name>
<comment type="caution">
    <text evidence="15">The sequence shown here is derived from an EMBL/GenBank/DDBJ whole genome shotgun (WGS) entry which is preliminary data.</text>
</comment>
<evidence type="ECO:0000256" key="2">
    <source>
        <dbReference type="ARBA" id="ARBA00005194"/>
    </source>
</evidence>
<gene>
    <name evidence="15" type="ORF">TrST_g14032</name>
</gene>
<evidence type="ECO:0000256" key="8">
    <source>
        <dbReference type="ARBA" id="ARBA00022989"/>
    </source>
</evidence>
<evidence type="ECO:0000256" key="1">
    <source>
        <dbReference type="ARBA" id="ARBA00004141"/>
    </source>
</evidence>
<dbReference type="EMBL" id="BRXY01000467">
    <property type="protein sequence ID" value="GMH96399.1"/>
    <property type="molecule type" value="Genomic_DNA"/>
</dbReference>
<comment type="pathway">
    <text evidence="2">Lipid metabolism; fatty acid biosynthesis.</text>
</comment>
<dbReference type="PANTHER" id="PTHR11035:SF3">
    <property type="entry name" value="VERY-LONG-CHAIN (3R)-3-HYDROXYACYL-COA DEHYDRATASE"/>
    <property type="match status" value="1"/>
</dbReference>
<evidence type="ECO:0000256" key="9">
    <source>
        <dbReference type="ARBA" id="ARBA00023098"/>
    </source>
</evidence>
<dbReference type="GO" id="GO:0042761">
    <property type="term" value="P:very long-chain fatty acid biosynthetic process"/>
    <property type="evidence" value="ECO:0007669"/>
    <property type="project" value="TreeGrafter"/>
</dbReference>
<comment type="subcellular location">
    <subcellularLocation>
        <location evidence="1">Membrane</location>
        <topology evidence="1">Multi-pass membrane protein</topology>
    </subcellularLocation>
</comment>
<feature type="transmembrane region" description="Helical" evidence="14">
    <location>
        <begin position="169"/>
        <end position="194"/>
    </location>
</feature>
<dbReference type="Pfam" id="PF04387">
    <property type="entry name" value="PTPLA"/>
    <property type="match status" value="1"/>
</dbReference>
<evidence type="ECO:0000256" key="12">
    <source>
        <dbReference type="ARBA" id="ARBA00023239"/>
    </source>
</evidence>
<dbReference type="GO" id="GO:0030148">
    <property type="term" value="P:sphingolipid biosynthetic process"/>
    <property type="evidence" value="ECO:0007669"/>
    <property type="project" value="TreeGrafter"/>
</dbReference>
<evidence type="ECO:0000256" key="6">
    <source>
        <dbReference type="ARBA" id="ARBA00022692"/>
    </source>
</evidence>
<dbReference type="GO" id="GO:0102158">
    <property type="term" value="F:very-long-chain (3R)-3-hydroxyacyl-CoA dehydratase activity"/>
    <property type="evidence" value="ECO:0007669"/>
    <property type="project" value="UniProtKB-EC"/>
</dbReference>
<evidence type="ECO:0000313" key="15">
    <source>
        <dbReference type="EMBL" id="GMH96399.1"/>
    </source>
</evidence>
<feature type="transmembrane region" description="Helical" evidence="14">
    <location>
        <begin position="214"/>
        <end position="236"/>
    </location>
</feature>
<keyword evidence="11" id="KW-0275">Fatty acid biosynthesis</keyword>
<comment type="similarity">
    <text evidence="3">Belongs to the very long-chain fatty acids dehydratase HACD family.</text>
</comment>
<keyword evidence="7" id="KW-0276">Fatty acid metabolism</keyword>
<feature type="transmembrane region" description="Helical" evidence="14">
    <location>
        <begin position="110"/>
        <end position="130"/>
    </location>
</feature>
<keyword evidence="5" id="KW-0444">Lipid biosynthesis</keyword>
<evidence type="ECO:0000256" key="11">
    <source>
        <dbReference type="ARBA" id="ARBA00023160"/>
    </source>
</evidence>